<feature type="transmembrane region" description="Helical" evidence="25">
    <location>
        <begin position="214"/>
        <end position="235"/>
    </location>
</feature>
<evidence type="ECO:0000313" key="27">
    <source>
        <dbReference type="EMBL" id="VVD03446.1"/>
    </source>
</evidence>
<evidence type="ECO:0000256" key="20">
    <source>
        <dbReference type="ARBA" id="ARBA00081225"/>
    </source>
</evidence>
<dbReference type="FunFam" id="3.30.70.1230:FF:000014">
    <property type="entry name" value="adenylate cyclase type 9"/>
    <property type="match status" value="1"/>
</dbReference>
<feature type="transmembrane region" description="Helical" evidence="25">
    <location>
        <begin position="1024"/>
        <end position="1044"/>
    </location>
</feature>
<comment type="similarity">
    <text evidence="23">Belongs to the adenylyl cyclase class-4/guanylyl cyclase family.</text>
</comment>
<comment type="cofactor">
    <cofactor evidence="3">
        <name>Mg(2+)</name>
        <dbReference type="ChEBI" id="CHEBI:18420"/>
    </cofactor>
</comment>
<evidence type="ECO:0000256" key="1">
    <source>
        <dbReference type="ARBA" id="ARBA00001593"/>
    </source>
</evidence>
<evidence type="ECO:0000256" key="5">
    <source>
        <dbReference type="ARBA" id="ARBA00012201"/>
    </source>
</evidence>
<dbReference type="InterPro" id="IPR029787">
    <property type="entry name" value="Nucleotide_cyclase"/>
</dbReference>
<evidence type="ECO:0000256" key="9">
    <source>
        <dbReference type="ARBA" id="ARBA00022737"/>
    </source>
</evidence>
<dbReference type="GO" id="GO:0006171">
    <property type="term" value="P:cAMP biosynthetic process"/>
    <property type="evidence" value="ECO:0007669"/>
    <property type="project" value="UniProtKB-KW"/>
</dbReference>
<keyword evidence="10" id="KW-0547">Nucleotide-binding</keyword>
<feature type="transmembrane region" description="Helical" evidence="25">
    <location>
        <begin position="98"/>
        <end position="119"/>
    </location>
</feature>
<feature type="non-terminal residue" evidence="27">
    <location>
        <position position="1495"/>
    </location>
</feature>
<dbReference type="PANTHER" id="PTHR45627">
    <property type="entry name" value="ADENYLATE CYCLASE TYPE 1"/>
    <property type="match status" value="1"/>
</dbReference>
<evidence type="ECO:0000256" key="8">
    <source>
        <dbReference type="ARBA" id="ARBA00022723"/>
    </source>
</evidence>
<evidence type="ECO:0000256" key="22">
    <source>
        <dbReference type="ARBA" id="ARBA00081427"/>
    </source>
</evidence>
<dbReference type="SMART" id="SM00044">
    <property type="entry name" value="CYCc"/>
    <property type="match status" value="2"/>
</dbReference>
<feature type="transmembrane region" description="Helical" evidence="25">
    <location>
        <begin position="934"/>
        <end position="954"/>
    </location>
</feature>
<feature type="domain" description="Guanylate cyclase" evidence="26">
    <location>
        <begin position="358"/>
        <end position="474"/>
    </location>
</feature>
<comment type="catalytic activity">
    <reaction evidence="1">
        <text>ATP = 3',5'-cyclic AMP + diphosphate</text>
        <dbReference type="Rhea" id="RHEA:15389"/>
        <dbReference type="ChEBI" id="CHEBI:30616"/>
        <dbReference type="ChEBI" id="CHEBI:33019"/>
        <dbReference type="ChEBI" id="CHEBI:58165"/>
        <dbReference type="EC" id="4.6.1.1"/>
    </reaction>
</comment>
<dbReference type="Gene3D" id="6.10.250.780">
    <property type="match status" value="1"/>
</dbReference>
<dbReference type="PROSITE" id="PS50125">
    <property type="entry name" value="GUANYLATE_CYCLASE_2"/>
    <property type="match status" value="2"/>
</dbReference>
<keyword evidence="9" id="KW-0677">Repeat</keyword>
<evidence type="ECO:0000313" key="28">
    <source>
        <dbReference type="Proteomes" id="UP000324832"/>
    </source>
</evidence>
<feature type="domain" description="Guanylate cyclase" evidence="26">
    <location>
        <begin position="1199"/>
        <end position="1339"/>
    </location>
</feature>
<dbReference type="InterPro" id="IPR018297">
    <property type="entry name" value="A/G_cyclase_CS"/>
</dbReference>
<sequence length="1495" mass="170728">MSAHSGCISCNENSEHFDNKHEGEVSDGEDAQIRLAPHVQAYLAHNNSTTNCCGFAIPIAFERAAPGTWWNPRFDSKILEGQYRSSSFRQIRLRFRFALLYILIFSISWFIYFVVLGLTGVTVKWPFLCSIFAGVLLITCIMLFITFTQIYRIYTFRLSLVMALALCTLSLSLVTLTTQLNKNLSQVADISQSGHFTMCIEILLIIYTLTPLPLFACVIIGLLYSVAFETLNIFLHLYEQEWQYPGMMVRILVQLCVHIIGIHIYLMTFVRMRGTFMKVGQSLLVRRQLEMEKQLKEKMIHSVMPPKLASSLMEEQILEPDTILKSHDRLTERTSNPGASDIKSLFRPFNMNSMDNVSILFADIVGFTKMSSNKGADELVNILNDLFEKFDELCLIHGCEKISTLGDCYYCVSGCPEPRPDHATCCVEMGLERDEGVNMRVGVHTGTVLCGIVGTKRFKFDVWSNDVTLANKMESTGKPGRVHISEETSRFLGHKTYFIEGRQLSSPYDHDNCLTPSNPVNLRLIISPAASPQSALSFSHSPLPLSAKTSDASSDDKTYAEVKKMNNFLSPSPFHFRNKASSLPSILDSDTELDDKRDKGLNGTDNSSKSPTSVPKFLRKHSDTPLHEMKKRNNSDKTIHFVERNEAPLTYHTNNGYHQVPIVIESHETKSRPLQSSSKLNIPQHPDAASFEREIIDIRSYLSQSRSNMSPFARSSSYRSQYGRPNVEGELIRPKDRKMNLPVPVNHAIRPSDDIVSLCPSVNSRKDSGIRSTSRRSSIQHQIFALNHATLATSQVDIMQHRVSGYYTSSQSSLNDVPPRTKLPAPLNDEQVQSLQKLRKQSDLQLIRCVQDNARSGINYFVQPPLNRLTLFFKTPAMEKHYRDEAHRSDDCEDFPPTLTTSRFNTALDILVSLIIFLIVAASILLVYKEWKYSFSWFLFFVVIEIIAMSLCMYRHYLKWKSKSEPLGVTDTMRKSDKVFRKLSNWIPWHLSGSLLISLPILAVLVNFSCQHTTLSILEGKQSFYVYLLNVSIVHFCNFTQMNWLVKNTLVIFYAGLFLVFALLGCREANTQFLNSDVSLMPNLDVFAQNSSSLNMTTMFDDILNTNSTRLHSMLQDTHLKELYLDVALLLILVWFLNREFEISYRLSFYSNIVANRDKQKVQNMRNQADWLLHNIIPRHVADQLKNTAKYSENHKDVGIIFASIVNFNEMYDESYLKGKEYLRVLNELIADFDELLERPQFQHVEKIKTIGSTFMAASGLNPNLRRTSQEPHEHLFQLMDFALEMQKVVDNFNQDLLEFDFILRIGYNFGDVTAGVIGTTKLYYDIWGDAVNIASRMDSTGVPKRIQVGDACINILSSRYDFEPRGSVYVKGKDNMHVYLVIGIHIIKMLTLFLDNILFIEKILPIKNYNNSSCDEMSTLVDTAVISRLFSCRVHLSVFYLMLLIVKSKGTKKKMPFKKYKIFLNRVGIKYSKPVDCISLLDEISIFKHFLLFK</sequence>
<evidence type="ECO:0000256" key="12">
    <source>
        <dbReference type="ARBA" id="ARBA00022842"/>
    </source>
</evidence>
<evidence type="ECO:0000256" key="11">
    <source>
        <dbReference type="ARBA" id="ARBA00022840"/>
    </source>
</evidence>
<evidence type="ECO:0000256" key="25">
    <source>
        <dbReference type="SAM" id="Phobius"/>
    </source>
</evidence>
<evidence type="ECO:0000259" key="26">
    <source>
        <dbReference type="PROSITE" id="PS50125"/>
    </source>
</evidence>
<evidence type="ECO:0000256" key="13">
    <source>
        <dbReference type="ARBA" id="ARBA00022989"/>
    </source>
</evidence>
<keyword evidence="12" id="KW-0460">Magnesium</keyword>
<accession>A0A5E4R0J5</accession>
<proteinExistence type="inferred from homology"/>
<keyword evidence="28" id="KW-1185">Reference proteome</keyword>
<dbReference type="GO" id="GO:0004016">
    <property type="term" value="F:adenylate cyclase activity"/>
    <property type="evidence" value="ECO:0007669"/>
    <property type="project" value="UniProtKB-EC"/>
</dbReference>
<dbReference type="PROSITE" id="PS00452">
    <property type="entry name" value="GUANYLATE_CYCLASE_1"/>
    <property type="match status" value="2"/>
</dbReference>
<dbReference type="FunFam" id="3.30.70.1230:FF:000008">
    <property type="entry name" value="Adenylate cyclase type 9"/>
    <property type="match status" value="1"/>
</dbReference>
<dbReference type="Proteomes" id="UP000324832">
    <property type="component" value="Unassembled WGS sequence"/>
</dbReference>
<keyword evidence="16" id="KW-0325">Glycoprotein</keyword>
<evidence type="ECO:0000256" key="16">
    <source>
        <dbReference type="ARBA" id="ARBA00023180"/>
    </source>
</evidence>
<keyword evidence="8" id="KW-0479">Metal-binding</keyword>
<keyword evidence="11" id="KW-0067">ATP-binding</keyword>
<dbReference type="PANTHER" id="PTHR45627:SF8">
    <property type="entry name" value="ADENYLATE CYCLASE TYPE 9"/>
    <property type="match status" value="1"/>
</dbReference>
<keyword evidence="13 25" id="KW-1133">Transmembrane helix</keyword>
<dbReference type="InterPro" id="IPR001054">
    <property type="entry name" value="A/G_cyclase"/>
</dbReference>
<dbReference type="Pfam" id="PF00211">
    <property type="entry name" value="Guanylate_cyc"/>
    <property type="match status" value="2"/>
</dbReference>
<feature type="transmembrane region" description="Helical" evidence="25">
    <location>
        <begin position="125"/>
        <end position="146"/>
    </location>
</feature>
<dbReference type="GO" id="GO:0007189">
    <property type="term" value="P:adenylate cyclase-activating G protein-coupled receptor signaling pathway"/>
    <property type="evidence" value="ECO:0007669"/>
    <property type="project" value="TreeGrafter"/>
</dbReference>
<gene>
    <name evidence="27" type="ORF">LSINAPIS_LOCUS13441</name>
</gene>
<dbReference type="GO" id="GO:0005524">
    <property type="term" value="F:ATP binding"/>
    <property type="evidence" value="ECO:0007669"/>
    <property type="project" value="UniProtKB-KW"/>
</dbReference>
<evidence type="ECO:0000256" key="3">
    <source>
        <dbReference type="ARBA" id="ARBA00001946"/>
    </source>
</evidence>
<evidence type="ECO:0000256" key="15">
    <source>
        <dbReference type="ARBA" id="ARBA00023136"/>
    </source>
</evidence>
<feature type="transmembrane region" description="Helical" evidence="25">
    <location>
        <begin position="247"/>
        <end position="268"/>
    </location>
</feature>
<dbReference type="SUPFAM" id="SSF55073">
    <property type="entry name" value="Nucleotide cyclase"/>
    <property type="match status" value="2"/>
</dbReference>
<comment type="subcellular location">
    <subcellularLocation>
        <location evidence="4">Cell membrane</location>
        <topology evidence="4">Multi-pass membrane protein</topology>
    </subcellularLocation>
</comment>
<evidence type="ECO:0000256" key="10">
    <source>
        <dbReference type="ARBA" id="ARBA00022741"/>
    </source>
</evidence>
<feature type="transmembrane region" description="Helical" evidence="25">
    <location>
        <begin position="158"/>
        <end position="178"/>
    </location>
</feature>
<feature type="transmembrane region" description="Helical" evidence="25">
    <location>
        <begin position="983"/>
        <end position="1004"/>
    </location>
</feature>
<feature type="transmembrane region" description="Helical" evidence="25">
    <location>
        <begin position="1051"/>
        <end position="1070"/>
    </location>
</feature>
<evidence type="ECO:0000256" key="7">
    <source>
        <dbReference type="ARBA" id="ARBA00022692"/>
    </source>
</evidence>
<feature type="compositionally biased region" description="Polar residues" evidence="24">
    <location>
        <begin position="603"/>
        <end position="613"/>
    </location>
</feature>
<evidence type="ECO:0000256" key="6">
    <source>
        <dbReference type="ARBA" id="ARBA00022475"/>
    </source>
</evidence>
<protein>
    <recommendedName>
        <fullName evidence="19">Adenylate cyclase type 9</fullName>
        <ecNumber evidence="5">4.6.1.1</ecNumber>
    </recommendedName>
    <alternativeName>
        <fullName evidence="22">ATP pyrophosphate-lyase 9</fullName>
    </alternativeName>
    <alternativeName>
        <fullName evidence="20">Adenylate cyclase type IX</fullName>
    </alternativeName>
    <alternativeName>
        <fullName evidence="21">Adenylyl cyclase 9</fullName>
    </alternativeName>
</protein>
<organism evidence="27 28">
    <name type="scientific">Leptidea sinapis</name>
    <dbReference type="NCBI Taxonomy" id="189913"/>
    <lineage>
        <taxon>Eukaryota</taxon>
        <taxon>Metazoa</taxon>
        <taxon>Ecdysozoa</taxon>
        <taxon>Arthropoda</taxon>
        <taxon>Hexapoda</taxon>
        <taxon>Insecta</taxon>
        <taxon>Pterygota</taxon>
        <taxon>Neoptera</taxon>
        <taxon>Endopterygota</taxon>
        <taxon>Lepidoptera</taxon>
        <taxon>Glossata</taxon>
        <taxon>Ditrysia</taxon>
        <taxon>Papilionoidea</taxon>
        <taxon>Pieridae</taxon>
        <taxon>Dismorphiinae</taxon>
        <taxon>Leptidea</taxon>
    </lineage>
</organism>
<evidence type="ECO:0000256" key="2">
    <source>
        <dbReference type="ARBA" id="ARBA00001936"/>
    </source>
</evidence>
<keyword evidence="14" id="KW-0115">cAMP biosynthesis</keyword>
<feature type="transmembrane region" description="Helical" evidence="25">
    <location>
        <begin position="1426"/>
        <end position="1447"/>
    </location>
</feature>
<keyword evidence="7 25" id="KW-0812">Transmembrane</keyword>
<feature type="transmembrane region" description="Helical" evidence="25">
    <location>
        <begin position="1379"/>
        <end position="1401"/>
    </location>
</feature>
<feature type="transmembrane region" description="Helical" evidence="25">
    <location>
        <begin position="907"/>
        <end position="928"/>
    </location>
</feature>
<evidence type="ECO:0000256" key="18">
    <source>
        <dbReference type="ARBA" id="ARBA00023239"/>
    </source>
</evidence>
<dbReference type="GO" id="GO:0046872">
    <property type="term" value="F:metal ion binding"/>
    <property type="evidence" value="ECO:0007669"/>
    <property type="project" value="UniProtKB-KW"/>
</dbReference>
<dbReference type="CDD" id="cd07302">
    <property type="entry name" value="CHD"/>
    <property type="match status" value="2"/>
</dbReference>
<feature type="compositionally biased region" description="Basic and acidic residues" evidence="24">
    <location>
        <begin position="620"/>
        <end position="639"/>
    </location>
</feature>
<evidence type="ECO:0000256" key="21">
    <source>
        <dbReference type="ARBA" id="ARBA00081232"/>
    </source>
</evidence>
<keyword evidence="15 25" id="KW-0472">Membrane</keyword>
<keyword evidence="17" id="KW-0464">Manganese</keyword>
<evidence type="ECO:0000256" key="24">
    <source>
        <dbReference type="SAM" id="MobiDB-lite"/>
    </source>
</evidence>
<evidence type="ECO:0000256" key="23">
    <source>
        <dbReference type="RuleBase" id="RU000405"/>
    </source>
</evidence>
<name>A0A5E4R0J5_9NEOP</name>
<dbReference type="GO" id="GO:0035556">
    <property type="term" value="P:intracellular signal transduction"/>
    <property type="evidence" value="ECO:0007669"/>
    <property type="project" value="InterPro"/>
</dbReference>
<evidence type="ECO:0000256" key="4">
    <source>
        <dbReference type="ARBA" id="ARBA00004651"/>
    </source>
</evidence>
<evidence type="ECO:0000256" key="19">
    <source>
        <dbReference type="ARBA" id="ARBA00070496"/>
    </source>
</evidence>
<keyword evidence="18 23" id="KW-0456">Lyase</keyword>
<evidence type="ECO:0000256" key="14">
    <source>
        <dbReference type="ARBA" id="ARBA00022998"/>
    </source>
</evidence>
<keyword evidence="6" id="KW-1003">Cell membrane</keyword>
<feature type="region of interest" description="Disordered" evidence="24">
    <location>
        <begin position="586"/>
        <end position="639"/>
    </location>
</feature>
<dbReference type="EMBL" id="FZQP02006771">
    <property type="protein sequence ID" value="VVD03446.1"/>
    <property type="molecule type" value="Genomic_DNA"/>
</dbReference>
<reference evidence="27 28" key="1">
    <citation type="submission" date="2017-07" db="EMBL/GenBank/DDBJ databases">
        <authorList>
            <person name="Talla V."/>
            <person name="Backstrom N."/>
        </authorList>
    </citation>
    <scope>NUCLEOTIDE SEQUENCE [LARGE SCALE GENOMIC DNA]</scope>
</reference>
<dbReference type="Gene3D" id="3.30.70.1230">
    <property type="entry name" value="Nucleotide cyclase"/>
    <property type="match status" value="2"/>
</dbReference>
<evidence type="ECO:0000256" key="17">
    <source>
        <dbReference type="ARBA" id="ARBA00023211"/>
    </source>
</evidence>
<comment type="cofactor">
    <cofactor evidence="2">
        <name>Mn(2+)</name>
        <dbReference type="ChEBI" id="CHEBI:29035"/>
    </cofactor>
</comment>
<dbReference type="EC" id="4.6.1.1" evidence="5"/>
<dbReference type="GO" id="GO:0005886">
    <property type="term" value="C:plasma membrane"/>
    <property type="evidence" value="ECO:0007669"/>
    <property type="project" value="UniProtKB-SubCell"/>
</dbReference>